<dbReference type="GO" id="GO:0006896">
    <property type="term" value="P:Golgi to vacuole transport"/>
    <property type="evidence" value="ECO:0007669"/>
    <property type="project" value="TreeGrafter"/>
</dbReference>
<comment type="similarity">
    <text evidence="2 7">Belongs to the adaptor complexes large subunit family.</text>
</comment>
<keyword evidence="4" id="KW-0677">Repeat</keyword>
<comment type="caution">
    <text evidence="10">The sequence shown here is derived from an EMBL/GenBank/DDBJ whole genome shotgun (WGS) entry which is preliminary data.</text>
</comment>
<comment type="function">
    <text evidence="7">Part of the AP-3 complex, an adaptor-related complex which is not clathrin-associated. The complex is associated with the Golgi region as well as more peripheral structures. It facilitates the budding of vesicles from the Golgi membrane.</text>
</comment>
<keyword evidence="3 7" id="KW-0813">Transport</keyword>
<dbReference type="GO" id="GO:0030123">
    <property type="term" value="C:AP-3 adaptor complex"/>
    <property type="evidence" value="ECO:0007669"/>
    <property type="project" value="InterPro"/>
</dbReference>
<proteinExistence type="inferred from homology"/>
<feature type="domain" description="Clathrin/coatomer adaptor adaptin-like N-terminal" evidence="9">
    <location>
        <begin position="33"/>
        <end position="610"/>
    </location>
</feature>
<dbReference type="EMBL" id="BLZA01000030">
    <property type="protein sequence ID" value="GHJ88656.1"/>
    <property type="molecule type" value="Genomic_DNA"/>
</dbReference>
<dbReference type="PANTHER" id="PTHR22781">
    <property type="entry name" value="DELTA ADAPTIN-RELATED"/>
    <property type="match status" value="1"/>
</dbReference>
<dbReference type="InterPro" id="IPR002553">
    <property type="entry name" value="Clathrin/coatomer_adapt-like_N"/>
</dbReference>
<comment type="subcellular location">
    <subcellularLocation>
        <location evidence="1">Endomembrane system</location>
    </subcellularLocation>
    <subcellularLocation>
        <location evidence="7">Golgi apparatus</location>
    </subcellularLocation>
</comment>
<evidence type="ECO:0000256" key="6">
    <source>
        <dbReference type="ARBA" id="ARBA00023136"/>
    </source>
</evidence>
<reference evidence="10" key="1">
    <citation type="submission" date="2020-07" db="EMBL/GenBank/DDBJ databases">
        <title>Draft Genome Sequence of a Deep-Sea Yeast, Naganishia (Cryptococcus) liquefaciens strain N6.</title>
        <authorList>
            <person name="Han Y.W."/>
            <person name="Kajitani R."/>
            <person name="Morimoto H."/>
            <person name="Parhat M."/>
            <person name="Tsubouchi H."/>
            <person name="Bakenova O."/>
            <person name="Ogata M."/>
            <person name="Argunhan B."/>
            <person name="Aoki R."/>
            <person name="Kajiwara S."/>
            <person name="Itoh T."/>
            <person name="Iwasaki H."/>
        </authorList>
    </citation>
    <scope>NUCLEOTIDE SEQUENCE</scope>
    <source>
        <strain evidence="10">N6</strain>
    </source>
</reference>
<comment type="subunit">
    <text evidence="7">Adaptor protein complex 3 (AP-3) is a heterotetramer.</text>
</comment>
<evidence type="ECO:0000313" key="10">
    <source>
        <dbReference type="EMBL" id="GHJ88656.1"/>
    </source>
</evidence>
<dbReference type="Proteomes" id="UP000620104">
    <property type="component" value="Unassembled WGS sequence"/>
</dbReference>
<name>A0A8H3TXD5_9TREE</name>
<dbReference type="OrthoDB" id="10264595at2759"/>
<dbReference type="PANTHER" id="PTHR22781:SF12">
    <property type="entry name" value="AP-3 COMPLEX SUBUNIT DELTA-1"/>
    <property type="match status" value="1"/>
</dbReference>
<dbReference type="Pfam" id="PF01602">
    <property type="entry name" value="Adaptin_N"/>
    <property type="match status" value="1"/>
</dbReference>
<feature type="compositionally biased region" description="Basic and acidic residues" evidence="8">
    <location>
        <begin position="802"/>
        <end position="811"/>
    </location>
</feature>
<keyword evidence="7" id="KW-0333">Golgi apparatus</keyword>
<sequence length="939" mass="103167">MFERTLQDLIRGLRAHKSSSQAEIDAFLAEAVDEIRQELRGREMDLKAEGVVKMCYLMMLYPLPPPPSFAFHVVEVMSSPRYHLKQLGYLAAPMAFSTDTEEVVLTVNGIRKDLLSPHAHLPPVALAGLSDIITPSLARDVYADVGVLLTHSRPHVRKRAVLAMFKIFEQYPDALRTGFTRLRDRLTDDDPGVVSATVNVITELSRKSNPRNYLPLAPQLFELLTTSGNNWMLIKIVKLFGALTPVEPRLVRKLLPPITNLISTTPAISLLYECVRTCIVGGMLEGGSEAGDALARVCVEKLSGFLSDEDQNLKYIALLAMVKIVPSHPHLIAEYQDEILESLDDEDMSIRMRALELTCSMVNRRNVREIVARLLKDLAPTISTAGATASDLLASAATATAAATPTDTIKHRITPAYRTEVVQRILAMTSADTYVNITDFEWYATVLVDLAYVSHVSVGDEIKDRILDIVARVRGNFRPYAVGLMMRLLRDENFIAGAQEEGSCGEVLYAASWVVGEYCHLSTDSKKDMIDALLNPALYQISSEISVVALTAAVKVFAYFTAEAAEDWTRELFNDAKALVVKMTGTLAGCTSSPEVELQERAINFLQLFRLLEADLSASNPPPAQRSQDTLAAEPGFENAFAEETPTTGNGSTDAPNYPKSLFLLRPLFTGYEMNSIGYKAQESVRLPDDLDLDATLVNWAPDDATLDFDFPAEEEDAEEAPEREMGHGGGANLEELRRVLKASGGKSKKGKTRRLKDDGTEETPEERAARKAARKAKQKGNPYYLQDKEEDVDVDGIPIVKLEHSDKDEVPATSKKSKKPKETREPSPPPPEIDRAGEMPAGIEPIVKAKKMPRNSSAKHKDGLKGIEIGDDSRAASGTNTPLAPAHFDEYREDDVDAAEGTSPAEPVPVASSEVQVVRVKRKKKKAVDGASKKKVEA</sequence>
<protein>
    <recommendedName>
        <fullName evidence="7">AP-3 complex subunit delta</fullName>
    </recommendedName>
</protein>
<evidence type="ECO:0000256" key="3">
    <source>
        <dbReference type="ARBA" id="ARBA00022448"/>
    </source>
</evidence>
<dbReference type="InterPro" id="IPR017105">
    <property type="entry name" value="AP3_complex_dsu"/>
</dbReference>
<dbReference type="Gene3D" id="1.25.10.10">
    <property type="entry name" value="Leucine-rich Repeat Variant"/>
    <property type="match status" value="1"/>
</dbReference>
<keyword evidence="6" id="KW-0472">Membrane</keyword>
<evidence type="ECO:0000256" key="4">
    <source>
        <dbReference type="ARBA" id="ARBA00022737"/>
    </source>
</evidence>
<dbReference type="GO" id="GO:0010008">
    <property type="term" value="C:endosome membrane"/>
    <property type="evidence" value="ECO:0007669"/>
    <property type="project" value="TreeGrafter"/>
</dbReference>
<evidence type="ECO:0000256" key="8">
    <source>
        <dbReference type="SAM" id="MobiDB-lite"/>
    </source>
</evidence>
<feature type="compositionally biased region" description="Basic and acidic residues" evidence="8">
    <location>
        <begin position="928"/>
        <end position="939"/>
    </location>
</feature>
<dbReference type="PIRSF" id="PIRSF037092">
    <property type="entry name" value="AP3_complex_delta"/>
    <property type="match status" value="1"/>
</dbReference>
<evidence type="ECO:0000256" key="1">
    <source>
        <dbReference type="ARBA" id="ARBA00004308"/>
    </source>
</evidence>
<evidence type="ECO:0000313" key="11">
    <source>
        <dbReference type="Proteomes" id="UP000620104"/>
    </source>
</evidence>
<keyword evidence="5 7" id="KW-0653">Protein transport</keyword>
<evidence type="ECO:0000259" key="9">
    <source>
        <dbReference type="Pfam" id="PF01602"/>
    </source>
</evidence>
<accession>A0A8H3TXD5</accession>
<evidence type="ECO:0000256" key="7">
    <source>
        <dbReference type="PIRNR" id="PIRNR037092"/>
    </source>
</evidence>
<gene>
    <name evidence="10" type="ORF">NliqN6_5058</name>
</gene>
<evidence type="ECO:0000256" key="5">
    <source>
        <dbReference type="ARBA" id="ARBA00022927"/>
    </source>
</evidence>
<keyword evidence="11" id="KW-1185">Reference proteome</keyword>
<organism evidence="10 11">
    <name type="scientific">Naganishia liquefaciens</name>
    <dbReference type="NCBI Taxonomy" id="104408"/>
    <lineage>
        <taxon>Eukaryota</taxon>
        <taxon>Fungi</taxon>
        <taxon>Dikarya</taxon>
        <taxon>Basidiomycota</taxon>
        <taxon>Agaricomycotina</taxon>
        <taxon>Tremellomycetes</taxon>
        <taxon>Filobasidiales</taxon>
        <taxon>Filobasidiaceae</taxon>
        <taxon>Naganishia</taxon>
    </lineage>
</organism>
<dbReference type="InterPro" id="IPR011989">
    <property type="entry name" value="ARM-like"/>
</dbReference>
<dbReference type="InterPro" id="IPR016024">
    <property type="entry name" value="ARM-type_fold"/>
</dbReference>
<feature type="region of interest" description="Disordered" evidence="8">
    <location>
        <begin position="742"/>
        <end position="939"/>
    </location>
</feature>
<evidence type="ECO:0000256" key="2">
    <source>
        <dbReference type="ARBA" id="ARBA00006613"/>
    </source>
</evidence>
<dbReference type="GO" id="GO:0006623">
    <property type="term" value="P:protein targeting to vacuole"/>
    <property type="evidence" value="ECO:0007669"/>
    <property type="project" value="TreeGrafter"/>
</dbReference>
<dbReference type="GO" id="GO:0005794">
    <property type="term" value="C:Golgi apparatus"/>
    <property type="evidence" value="ECO:0007669"/>
    <property type="project" value="UniProtKB-SubCell"/>
</dbReference>
<dbReference type="AlphaFoldDB" id="A0A8H3TXD5"/>
<dbReference type="SUPFAM" id="SSF48371">
    <property type="entry name" value="ARM repeat"/>
    <property type="match status" value="1"/>
</dbReference>
<feature type="region of interest" description="Disordered" evidence="8">
    <location>
        <begin position="714"/>
        <end position="733"/>
    </location>
</feature>